<dbReference type="OrthoDB" id="5195083at2"/>
<accession>A0A366LTE6</accession>
<dbReference type="AlphaFoldDB" id="A0A366LTE6"/>
<keyword evidence="1" id="KW-1133">Transmembrane helix</keyword>
<organism evidence="2 3">
    <name type="scientific">Spongiactinospora rosea</name>
    <dbReference type="NCBI Taxonomy" id="2248750"/>
    <lineage>
        <taxon>Bacteria</taxon>
        <taxon>Bacillati</taxon>
        <taxon>Actinomycetota</taxon>
        <taxon>Actinomycetes</taxon>
        <taxon>Streptosporangiales</taxon>
        <taxon>Streptosporangiaceae</taxon>
        <taxon>Spongiactinospora</taxon>
    </lineage>
</organism>
<proteinExistence type="predicted"/>
<keyword evidence="1" id="KW-0812">Transmembrane</keyword>
<protein>
    <submittedName>
        <fullName evidence="2">Uncharacterized protein</fullName>
    </submittedName>
</protein>
<evidence type="ECO:0000256" key="1">
    <source>
        <dbReference type="SAM" id="Phobius"/>
    </source>
</evidence>
<feature type="transmembrane region" description="Helical" evidence="1">
    <location>
        <begin position="62"/>
        <end position="85"/>
    </location>
</feature>
<dbReference type="RefSeq" id="WP_113983743.1">
    <property type="nucleotide sequence ID" value="NZ_QMEY01000014.1"/>
</dbReference>
<dbReference type="EMBL" id="QMEY01000014">
    <property type="protein sequence ID" value="RBQ16880.1"/>
    <property type="molecule type" value="Genomic_DNA"/>
</dbReference>
<dbReference type="Proteomes" id="UP000253303">
    <property type="component" value="Unassembled WGS sequence"/>
</dbReference>
<feature type="transmembrane region" description="Helical" evidence="1">
    <location>
        <begin position="35"/>
        <end position="55"/>
    </location>
</feature>
<gene>
    <name evidence="2" type="ORF">DP939_27835</name>
</gene>
<name>A0A366LTE6_9ACTN</name>
<comment type="caution">
    <text evidence="2">The sequence shown here is derived from an EMBL/GenBank/DDBJ whole genome shotgun (WGS) entry which is preliminary data.</text>
</comment>
<keyword evidence="3" id="KW-1185">Reference proteome</keyword>
<evidence type="ECO:0000313" key="3">
    <source>
        <dbReference type="Proteomes" id="UP000253303"/>
    </source>
</evidence>
<evidence type="ECO:0000313" key="2">
    <source>
        <dbReference type="EMBL" id="RBQ16880.1"/>
    </source>
</evidence>
<reference evidence="2 3" key="1">
    <citation type="submission" date="2018-06" db="EMBL/GenBank/DDBJ databases">
        <title>Sphaerisporangium craniellae sp. nov., isolated from a marine sponge in the South China Sea.</title>
        <authorList>
            <person name="Li L."/>
        </authorList>
    </citation>
    <scope>NUCLEOTIDE SEQUENCE [LARGE SCALE GENOMIC DNA]</scope>
    <source>
        <strain evidence="2 3">LHW63015</strain>
    </source>
</reference>
<keyword evidence="1" id="KW-0472">Membrane</keyword>
<sequence length="188" mass="20480">MSRRSLALLAASICTAGLAAVMYFHDFDLVLVSQYLEHPFALGALACVLLAAAAVELPWMWLRVLIGALAGLGLMAALFVGWVFLTFGGTEDAGYIKGPGPYRIHLQQSMAGLGPDMVTWLSLRRENGLLTREWDLGCFNDDVPEDAFDSVKWTGPNTLEIRVTDGRTFPIPLDPTSGRPQTTTSFNC</sequence>